<dbReference type="OrthoDB" id="9805269at2"/>
<dbReference type="GO" id="GO:0005737">
    <property type="term" value="C:cytoplasm"/>
    <property type="evidence" value="ECO:0007669"/>
    <property type="project" value="TreeGrafter"/>
</dbReference>
<feature type="binding site" evidence="5 10">
    <location>
        <position position="352"/>
    </location>
    <ligand>
        <name>Zn(2+)</name>
        <dbReference type="ChEBI" id="CHEBI:29105"/>
    </ligand>
</feature>
<dbReference type="Pfam" id="PF00815">
    <property type="entry name" value="Histidinol_dh"/>
    <property type="match status" value="1"/>
</dbReference>
<dbReference type="RefSeq" id="WP_066742275.1">
    <property type="nucleotide sequence ID" value="NZ_CP016757.1"/>
</dbReference>
<accession>A0A1B2I1R3</accession>
<feature type="binding site" evidence="5 8">
    <location>
        <position position="205"/>
    </location>
    <ligand>
        <name>NAD(+)</name>
        <dbReference type="ChEBI" id="CHEBI:57540"/>
    </ligand>
</feature>
<evidence type="ECO:0000256" key="7">
    <source>
        <dbReference type="PIRSR" id="PIRSR000099-1"/>
    </source>
</evidence>
<dbReference type="GO" id="GO:0051287">
    <property type="term" value="F:NAD binding"/>
    <property type="evidence" value="ECO:0007669"/>
    <property type="project" value="InterPro"/>
</dbReference>
<evidence type="ECO:0000313" key="12">
    <source>
        <dbReference type="EMBL" id="ANZ43915.1"/>
    </source>
</evidence>
<evidence type="ECO:0000256" key="3">
    <source>
        <dbReference type="ARBA" id="ARBA00022833"/>
    </source>
</evidence>
<dbReference type="PIRSF" id="PIRSF000099">
    <property type="entry name" value="Histidinol_dh"/>
    <property type="match status" value="1"/>
</dbReference>
<dbReference type="KEGG" id="cpor:BED41_01700"/>
<feature type="binding site" evidence="5 9">
    <location>
        <position position="406"/>
    </location>
    <ligand>
        <name>substrate</name>
    </ligand>
</feature>
<evidence type="ECO:0000256" key="9">
    <source>
        <dbReference type="PIRSR" id="PIRSR000099-3"/>
    </source>
</evidence>
<feature type="binding site" evidence="5 10">
    <location>
        <position position="411"/>
    </location>
    <ligand>
        <name>Zn(2+)</name>
        <dbReference type="ChEBI" id="CHEBI:29105"/>
    </ligand>
</feature>
<feature type="binding site" evidence="5 8">
    <location>
        <position position="119"/>
    </location>
    <ligand>
        <name>NAD(+)</name>
        <dbReference type="ChEBI" id="CHEBI:57540"/>
    </ligand>
</feature>
<dbReference type="InterPro" id="IPR001692">
    <property type="entry name" value="Histidinol_DH_CS"/>
</dbReference>
<keyword evidence="5 8" id="KW-0520">NAD</keyword>
<dbReference type="SUPFAM" id="SSF53720">
    <property type="entry name" value="ALDH-like"/>
    <property type="match status" value="1"/>
</dbReference>
<dbReference type="GO" id="GO:0004399">
    <property type="term" value="F:histidinol dehydrogenase activity"/>
    <property type="evidence" value="ECO:0007669"/>
    <property type="project" value="UniProtKB-UniRule"/>
</dbReference>
<dbReference type="EMBL" id="CP016757">
    <property type="protein sequence ID" value="ANZ43915.1"/>
    <property type="molecule type" value="Genomic_DNA"/>
</dbReference>
<dbReference type="AlphaFoldDB" id="A0A1B2I1R3"/>
<feature type="binding site" evidence="5 8">
    <location>
        <position position="182"/>
    </location>
    <ligand>
        <name>NAD(+)</name>
        <dbReference type="ChEBI" id="CHEBI:57540"/>
    </ligand>
</feature>
<comment type="function">
    <text evidence="5">Catalyzes the sequential NAD-dependent oxidations of L-histidinol to L-histidinaldehyde and then to L-histidine.</text>
</comment>
<dbReference type="InterPro" id="IPR022695">
    <property type="entry name" value="Histidinol_DH_monofunct"/>
</dbReference>
<dbReference type="PANTHER" id="PTHR21256">
    <property type="entry name" value="HISTIDINOL DEHYDROGENASE HDH"/>
    <property type="match status" value="1"/>
</dbReference>
<comment type="pathway">
    <text evidence="5">Amino-acid biosynthesis; L-histidine biosynthesis; L-histidine from 5-phospho-alpha-D-ribose 1-diphosphate: step 9/9.</text>
</comment>
<evidence type="ECO:0000256" key="4">
    <source>
        <dbReference type="ARBA" id="ARBA00023002"/>
    </source>
</evidence>
<dbReference type="InterPro" id="IPR012131">
    <property type="entry name" value="Hstdl_DH"/>
</dbReference>
<dbReference type="GO" id="GO:0000105">
    <property type="term" value="P:L-histidine biosynthetic process"/>
    <property type="evidence" value="ECO:0007669"/>
    <property type="project" value="UniProtKB-UniRule"/>
</dbReference>
<evidence type="ECO:0000256" key="2">
    <source>
        <dbReference type="ARBA" id="ARBA00022723"/>
    </source>
</evidence>
<dbReference type="EC" id="1.1.1.23" evidence="5"/>
<dbReference type="NCBIfam" id="TIGR00069">
    <property type="entry name" value="hisD"/>
    <property type="match status" value="1"/>
</dbReference>
<dbReference type="GO" id="GO:0008270">
    <property type="term" value="F:zinc ion binding"/>
    <property type="evidence" value="ECO:0007669"/>
    <property type="project" value="UniProtKB-UniRule"/>
</dbReference>
<dbReference type="STRING" id="1197717.BED41_01700"/>
<dbReference type="FunFam" id="3.40.50.1980:FF:000001">
    <property type="entry name" value="Histidinol dehydrogenase"/>
    <property type="match status" value="1"/>
</dbReference>
<dbReference type="PRINTS" id="PR00083">
    <property type="entry name" value="HOLDHDRGNASE"/>
</dbReference>
<reference evidence="12" key="1">
    <citation type="submission" date="2016-08" db="EMBL/GenBank/DDBJ databases">
        <title>Complete genome of Cloacibacillus porcorum.</title>
        <authorList>
            <person name="Looft T."/>
            <person name="Bayles D.O."/>
            <person name="Alt D.P."/>
        </authorList>
    </citation>
    <scope>NUCLEOTIDE SEQUENCE [LARGE SCALE GENOMIC DNA]</scope>
    <source>
        <strain evidence="12">CL-84</strain>
    </source>
</reference>
<organism evidence="12 13">
    <name type="scientific">Cloacibacillus porcorum</name>
    <dbReference type="NCBI Taxonomy" id="1197717"/>
    <lineage>
        <taxon>Bacteria</taxon>
        <taxon>Thermotogati</taxon>
        <taxon>Synergistota</taxon>
        <taxon>Synergistia</taxon>
        <taxon>Synergistales</taxon>
        <taxon>Synergistaceae</taxon>
        <taxon>Cloacibacillus</taxon>
    </lineage>
</organism>
<feature type="active site" description="Proton acceptor" evidence="5 7">
    <location>
        <position position="319"/>
    </location>
</feature>
<protein>
    <recommendedName>
        <fullName evidence="5">Histidinol dehydrogenase</fullName>
        <shortName evidence="5">HDH</shortName>
        <ecNumber evidence="5">1.1.1.23</ecNumber>
    </recommendedName>
</protein>
<proteinExistence type="inferred from homology"/>
<dbReference type="Gene3D" id="3.40.50.1980">
    <property type="entry name" value="Nitrogenase molybdenum iron protein domain"/>
    <property type="match status" value="2"/>
</dbReference>
<feature type="binding site" evidence="5 9">
    <location>
        <position position="319"/>
    </location>
    <ligand>
        <name>substrate</name>
    </ligand>
</feature>
<dbReference type="Gene3D" id="1.20.5.1300">
    <property type="match status" value="1"/>
</dbReference>
<evidence type="ECO:0000256" key="1">
    <source>
        <dbReference type="ARBA" id="ARBA00010178"/>
    </source>
</evidence>
<dbReference type="UniPathway" id="UPA00031">
    <property type="reaction ID" value="UER00014"/>
</dbReference>
<comment type="similarity">
    <text evidence="1 5 6 11">Belongs to the histidinol dehydrogenase family.</text>
</comment>
<dbReference type="InterPro" id="IPR016161">
    <property type="entry name" value="Ald_DH/histidinol_DH"/>
</dbReference>
<sequence length="422" mass="44557">MKFYKEAKAKELSQNTRIFAEVREIIERVGKHGDIAVADYNVKFGGAPAASFRVPQSELERAYDEISPELRGAIERAAANIKKFAELQRDSLWPLGEVEVEEGVFLGHSVIPVDSCCCYVPGGNHPLFSTALMLVIPAKAAGVPRVCAAVPPMRGSVLPHPATLAALKAAGADEVYAVGGAQAIAAFACGTETIAPVAMIVGPGNKYVTEAKRQVYGKVGIDFIAGPSEVLVIADDSASPTVAAADILAQSEHDCDAAGILVTTSERLARETEAEVTRQLADLDTAETAAKSWEENGRIIIADSLAEAADIANEIAPEHLEVNVKEPFELMGLLRNYGSLFIGEGSAEVFGDYVAGTNHTLPTMGAARYTGGLSVMNFLKVCTFQHITPQGAAKLAPDAETMAAEEGLTAHAKAAAARIRKI</sequence>
<evidence type="ECO:0000256" key="11">
    <source>
        <dbReference type="RuleBase" id="RU004175"/>
    </source>
</evidence>
<name>A0A1B2I1R3_9BACT</name>
<evidence type="ECO:0000313" key="13">
    <source>
        <dbReference type="Proteomes" id="UP000093044"/>
    </source>
</evidence>
<evidence type="ECO:0000256" key="10">
    <source>
        <dbReference type="PIRSR" id="PIRSR000099-4"/>
    </source>
</evidence>
<feature type="binding site" evidence="5 9">
    <location>
        <position position="352"/>
    </location>
    <ligand>
        <name>substrate</name>
    </ligand>
</feature>
<dbReference type="CDD" id="cd06572">
    <property type="entry name" value="Histidinol_dh"/>
    <property type="match status" value="1"/>
</dbReference>
<keyword evidence="3 5" id="KW-0862">Zinc</keyword>
<keyword evidence="5" id="KW-0028">Amino-acid biosynthesis</keyword>
<feature type="binding site" evidence="5 10">
    <location>
        <position position="253"/>
    </location>
    <ligand>
        <name>Zn(2+)</name>
        <dbReference type="ChEBI" id="CHEBI:29105"/>
    </ligand>
</feature>
<dbReference type="GeneID" id="83056563"/>
<feature type="binding site" evidence="5 9">
    <location>
        <position position="253"/>
    </location>
    <ligand>
        <name>substrate</name>
    </ligand>
</feature>
<evidence type="ECO:0000256" key="8">
    <source>
        <dbReference type="PIRSR" id="PIRSR000099-2"/>
    </source>
</evidence>
<keyword evidence="5" id="KW-0368">Histidine biosynthesis</keyword>
<dbReference type="Proteomes" id="UP000093044">
    <property type="component" value="Chromosome"/>
</dbReference>
<feature type="binding site" evidence="5 10">
    <location>
        <position position="250"/>
    </location>
    <ligand>
        <name>Zn(2+)</name>
        <dbReference type="ChEBI" id="CHEBI:29105"/>
    </ligand>
</feature>
<gene>
    <name evidence="5" type="primary">hisD</name>
    <name evidence="12" type="ORF">BED41_01700</name>
</gene>
<evidence type="ECO:0000256" key="5">
    <source>
        <dbReference type="HAMAP-Rule" id="MF_01024"/>
    </source>
</evidence>
<feature type="binding site" evidence="5 9">
    <location>
        <position position="411"/>
    </location>
    <ligand>
        <name>substrate</name>
    </ligand>
</feature>
<keyword evidence="2 5" id="KW-0479">Metal-binding</keyword>
<keyword evidence="13" id="KW-1185">Reference proteome</keyword>
<keyword evidence="4 5" id="KW-0560">Oxidoreductase</keyword>
<dbReference type="PANTHER" id="PTHR21256:SF2">
    <property type="entry name" value="HISTIDINE BIOSYNTHESIS TRIFUNCTIONAL PROTEIN"/>
    <property type="match status" value="1"/>
</dbReference>
<feature type="active site" description="Proton acceptor" evidence="5 7">
    <location>
        <position position="318"/>
    </location>
</feature>
<dbReference type="HAMAP" id="MF_01024">
    <property type="entry name" value="HisD"/>
    <property type="match status" value="1"/>
</dbReference>
<feature type="binding site" evidence="5 9">
    <location>
        <position position="250"/>
    </location>
    <ligand>
        <name>substrate</name>
    </ligand>
</feature>
<comment type="cofactor">
    <cofactor evidence="5 10">
        <name>Zn(2+)</name>
        <dbReference type="ChEBI" id="CHEBI:29105"/>
    </cofactor>
    <text evidence="5 10">Binds 1 zinc ion per subunit.</text>
</comment>
<evidence type="ECO:0000256" key="6">
    <source>
        <dbReference type="PIRNR" id="PIRNR000099"/>
    </source>
</evidence>
<dbReference type="PROSITE" id="PS00611">
    <property type="entry name" value="HISOL_DEHYDROGENASE"/>
    <property type="match status" value="1"/>
</dbReference>
<comment type="catalytic activity">
    <reaction evidence="5">
        <text>L-histidinol + 2 NAD(+) + H2O = L-histidine + 2 NADH + 3 H(+)</text>
        <dbReference type="Rhea" id="RHEA:20641"/>
        <dbReference type="ChEBI" id="CHEBI:15377"/>
        <dbReference type="ChEBI" id="CHEBI:15378"/>
        <dbReference type="ChEBI" id="CHEBI:57540"/>
        <dbReference type="ChEBI" id="CHEBI:57595"/>
        <dbReference type="ChEBI" id="CHEBI:57699"/>
        <dbReference type="ChEBI" id="CHEBI:57945"/>
        <dbReference type="EC" id="1.1.1.23"/>
    </reaction>
</comment>
<feature type="binding site" evidence="5 9">
    <location>
        <position position="228"/>
    </location>
    <ligand>
        <name>substrate</name>
    </ligand>
</feature>